<evidence type="ECO:0000313" key="2">
    <source>
        <dbReference type="EMBL" id="BBM42612.1"/>
    </source>
</evidence>
<dbReference type="Pfam" id="PF06114">
    <property type="entry name" value="Peptidase_M78"/>
    <property type="match status" value="1"/>
</dbReference>
<proteinExistence type="predicted"/>
<dbReference type="AlphaFoldDB" id="A0A7U6LA25"/>
<protein>
    <submittedName>
        <fullName evidence="2">Putative toxin-antitoxin system, toxin component</fullName>
    </submittedName>
</protein>
<accession>A0A7U6LA25</accession>
<evidence type="ECO:0000259" key="1">
    <source>
        <dbReference type="Pfam" id="PF06114"/>
    </source>
</evidence>
<dbReference type="KEGG" id="lwd:JCM16777_0861"/>
<dbReference type="RefSeq" id="WP_018498175.1">
    <property type="nucleotide sequence ID" value="NZ_AP019829.2"/>
</dbReference>
<dbReference type="PANTHER" id="PTHR43236:SF1">
    <property type="entry name" value="BLL7220 PROTEIN"/>
    <property type="match status" value="1"/>
</dbReference>
<gene>
    <name evidence="2" type="ORF">JCM16777_0861</name>
</gene>
<evidence type="ECO:0000313" key="3">
    <source>
        <dbReference type="Proteomes" id="UP000321943"/>
    </source>
</evidence>
<dbReference type="GeneID" id="84804201"/>
<dbReference type="Proteomes" id="UP000321943">
    <property type="component" value="Chromosome"/>
</dbReference>
<dbReference type="EMBL" id="AP019829">
    <property type="protein sequence ID" value="BBM42612.1"/>
    <property type="molecule type" value="Genomic_DNA"/>
</dbReference>
<reference evidence="2 3" key="1">
    <citation type="submission" date="2019-07" db="EMBL/GenBank/DDBJ databases">
        <title>Complete Genome Sequence of Leptotrichia wadei Strain JCM16777.</title>
        <authorList>
            <person name="Watanabe S."/>
            <person name="Cui L."/>
        </authorList>
    </citation>
    <scope>NUCLEOTIDE SEQUENCE [LARGE SCALE GENOMIC DNA]</scope>
    <source>
        <strain evidence="2 3">JCM16777</strain>
    </source>
</reference>
<dbReference type="PANTHER" id="PTHR43236">
    <property type="entry name" value="ANTITOXIN HIGA1"/>
    <property type="match status" value="1"/>
</dbReference>
<dbReference type="Gene3D" id="1.10.10.2910">
    <property type="match status" value="1"/>
</dbReference>
<organism evidence="2 3">
    <name type="scientific">Leptotrichia wadei</name>
    <dbReference type="NCBI Taxonomy" id="157687"/>
    <lineage>
        <taxon>Bacteria</taxon>
        <taxon>Fusobacteriati</taxon>
        <taxon>Fusobacteriota</taxon>
        <taxon>Fusobacteriia</taxon>
        <taxon>Fusobacteriales</taxon>
        <taxon>Leptotrichiaceae</taxon>
        <taxon>Leptotrichia</taxon>
    </lineage>
</organism>
<sequence length="175" mass="20047">MERNSATESKIKVKPLSRARIRKIAKDLKRDFCLTNGRIDIIKFIEGVSSILGMDYEYVEDSQLPNKYAETDPLRKIIIIKESVCIRAANGSVRDRFTLAHELGHIVLHSLNNPEVKFCRFDEVIKPYEDIEWQANTFAAEFLVDVEEAKNLTLEEIVEKYGVSQTVAAIQKKNC</sequence>
<dbReference type="InterPro" id="IPR010359">
    <property type="entry name" value="IrrE_HExxH"/>
</dbReference>
<feature type="domain" description="IrrE N-terminal-like" evidence="1">
    <location>
        <begin position="81"/>
        <end position="168"/>
    </location>
</feature>
<dbReference type="InterPro" id="IPR052345">
    <property type="entry name" value="Rad_response_metalloprotease"/>
</dbReference>
<name>A0A7U6LA25_9FUSO</name>